<reference evidence="2 3" key="1">
    <citation type="submission" date="2020-01" db="EMBL/GenBank/DDBJ databases">
        <authorList>
            <person name="Kim M.K."/>
        </authorList>
    </citation>
    <scope>NUCLEOTIDE SEQUENCE [LARGE SCALE GENOMIC DNA]</scope>
    <source>
        <strain evidence="2 3">172606-1</strain>
    </source>
</reference>
<evidence type="ECO:0000313" key="3">
    <source>
        <dbReference type="Proteomes" id="UP000480178"/>
    </source>
</evidence>
<dbReference type="InterPro" id="IPR052701">
    <property type="entry name" value="GAG_Ulvan_Degrading_Sulfatases"/>
</dbReference>
<dbReference type="PANTHER" id="PTHR43751">
    <property type="entry name" value="SULFATASE"/>
    <property type="match status" value="1"/>
</dbReference>
<gene>
    <name evidence="2" type="ORF">GXP67_36175</name>
</gene>
<dbReference type="Proteomes" id="UP000480178">
    <property type="component" value="Chromosome"/>
</dbReference>
<evidence type="ECO:0000259" key="1">
    <source>
        <dbReference type="Pfam" id="PF00884"/>
    </source>
</evidence>
<sequence>MRYLYKAFIFIISTIILFPAKMSYGHDSSLKGNNTAPAKKPNIVLFIADDHGYEDAGCYGAKVVRTPNLDAFAKEGIRFTSAFANTPNCVPSRAVISTGLMPARNGAHPNHSKINPGIKTLPVYMQELGYHTVLAGKDHLWPRAAYPYHYIKKQDKDYSKIDSIFAAQAKGANKPLFLVVATDNPHVPWPKSEGYTPAQVDLPPYLVDTEITRQVRAKYFTDVTDVDQTLGKCLQSLSKYDLASNTLFIYISDHGPQWPHGKWNLYDAGIRIPMVVRWPGKVKKGSTSSVLLPLVDFLPTLLEVAEGQVPEGLDGKSFLPVLLENKPTHRDTIYSTYTADTFYGDFNYFPIRSIRTKKYKYILNLEPQRTYTTHITNAKPEDGRDYWESWVEKAKTDKKAAALVANYQHRPAEELYDLERDPYELTNLAANPENKPLLTTFKEYMVQWMESQNDQMGLTLYFTNIKYKHKSEEPSVKE</sequence>
<feature type="domain" description="Sulfatase N-terminal" evidence="1">
    <location>
        <begin position="41"/>
        <end position="305"/>
    </location>
</feature>
<dbReference type="Gene3D" id="3.40.720.10">
    <property type="entry name" value="Alkaline Phosphatase, subunit A"/>
    <property type="match status" value="1"/>
</dbReference>
<dbReference type="CDD" id="cd16027">
    <property type="entry name" value="SGSH"/>
    <property type="match status" value="1"/>
</dbReference>
<dbReference type="RefSeq" id="WP_162447652.1">
    <property type="nucleotide sequence ID" value="NZ_CP048222.1"/>
</dbReference>
<dbReference type="InterPro" id="IPR017850">
    <property type="entry name" value="Alkaline_phosphatase_core_sf"/>
</dbReference>
<evidence type="ECO:0000313" key="2">
    <source>
        <dbReference type="EMBL" id="QHT71722.1"/>
    </source>
</evidence>
<dbReference type="EMBL" id="CP048222">
    <property type="protein sequence ID" value="QHT71722.1"/>
    <property type="molecule type" value="Genomic_DNA"/>
</dbReference>
<dbReference type="KEGG" id="rhoz:GXP67_36175"/>
<dbReference type="AlphaFoldDB" id="A0A6C0GWJ4"/>
<accession>A0A6C0GWJ4</accession>
<protein>
    <submittedName>
        <fullName evidence="2">Sulfatase</fullName>
    </submittedName>
</protein>
<dbReference type="PANTHER" id="PTHR43751:SF1">
    <property type="entry name" value="SULFATASE ATSG-RELATED"/>
    <property type="match status" value="1"/>
</dbReference>
<dbReference type="SUPFAM" id="SSF53649">
    <property type="entry name" value="Alkaline phosphatase-like"/>
    <property type="match status" value="1"/>
</dbReference>
<organism evidence="2 3">
    <name type="scientific">Rhodocytophaga rosea</name>
    <dbReference type="NCBI Taxonomy" id="2704465"/>
    <lineage>
        <taxon>Bacteria</taxon>
        <taxon>Pseudomonadati</taxon>
        <taxon>Bacteroidota</taxon>
        <taxon>Cytophagia</taxon>
        <taxon>Cytophagales</taxon>
        <taxon>Rhodocytophagaceae</taxon>
        <taxon>Rhodocytophaga</taxon>
    </lineage>
</organism>
<keyword evidence="3" id="KW-1185">Reference proteome</keyword>
<name>A0A6C0GWJ4_9BACT</name>
<proteinExistence type="predicted"/>
<dbReference type="Pfam" id="PF00884">
    <property type="entry name" value="Sulfatase"/>
    <property type="match status" value="1"/>
</dbReference>
<dbReference type="InterPro" id="IPR000917">
    <property type="entry name" value="Sulfatase_N"/>
</dbReference>